<reference evidence="3 4" key="1">
    <citation type="submission" date="2020-08" db="EMBL/GenBank/DDBJ databases">
        <title>Sequencing the genomes of 1000 actinobacteria strains.</title>
        <authorList>
            <person name="Klenk H.-P."/>
        </authorList>
    </citation>
    <scope>NUCLEOTIDE SEQUENCE [LARGE SCALE GENOMIC DNA]</scope>
    <source>
        <strain evidence="3 4">DSM 23974</strain>
    </source>
</reference>
<organism evidence="3 4">
    <name type="scientific">Micrococcus cohnii</name>
    <dbReference type="NCBI Taxonomy" id="993416"/>
    <lineage>
        <taxon>Bacteria</taxon>
        <taxon>Bacillati</taxon>
        <taxon>Actinomycetota</taxon>
        <taxon>Actinomycetes</taxon>
        <taxon>Micrococcales</taxon>
        <taxon>Micrococcaceae</taxon>
        <taxon>Micrococcus</taxon>
    </lineage>
</organism>
<feature type="transmembrane region" description="Helical" evidence="2">
    <location>
        <begin position="359"/>
        <end position="384"/>
    </location>
</feature>
<keyword evidence="2" id="KW-0812">Transmembrane</keyword>
<feature type="transmembrane region" description="Helical" evidence="2">
    <location>
        <begin position="333"/>
        <end position="353"/>
    </location>
</feature>
<evidence type="ECO:0000256" key="2">
    <source>
        <dbReference type="SAM" id="Phobius"/>
    </source>
</evidence>
<comment type="caution">
    <text evidence="3">The sequence shown here is derived from an EMBL/GenBank/DDBJ whole genome shotgun (WGS) entry which is preliminary data.</text>
</comment>
<protein>
    <submittedName>
        <fullName evidence="3">Short-chain fatty acids transporter</fullName>
    </submittedName>
</protein>
<gene>
    <name evidence="3" type="ORF">HDA30_001914</name>
</gene>
<feature type="transmembrane region" description="Helical" evidence="2">
    <location>
        <begin position="160"/>
        <end position="180"/>
    </location>
</feature>
<accession>A0A7W7GQN0</accession>
<feature type="transmembrane region" description="Helical" evidence="2">
    <location>
        <begin position="296"/>
        <end position="313"/>
    </location>
</feature>
<feature type="transmembrane region" description="Helical" evidence="2">
    <location>
        <begin position="119"/>
        <end position="148"/>
    </location>
</feature>
<dbReference type="GO" id="GO:0005886">
    <property type="term" value="C:plasma membrane"/>
    <property type="evidence" value="ECO:0007669"/>
    <property type="project" value="TreeGrafter"/>
</dbReference>
<keyword evidence="2" id="KW-0472">Membrane</keyword>
<dbReference type="EMBL" id="JACHNA010000001">
    <property type="protein sequence ID" value="MBB4736406.1"/>
    <property type="molecule type" value="Genomic_DNA"/>
</dbReference>
<feature type="transmembrane region" description="Helical" evidence="2">
    <location>
        <begin position="273"/>
        <end position="290"/>
    </location>
</feature>
<evidence type="ECO:0000256" key="1">
    <source>
        <dbReference type="SAM" id="MobiDB-lite"/>
    </source>
</evidence>
<sequence>MPTTTQSAEAHSAPRQQQPHPAGTVFSRAMRPVNTVMERFIPSSLLFSIVLTFIVAGLTLALTPTAPGDVLLGWGNGLSGLLEFMTQMALVLMLGHILANTRPMRALLARLGQIPRSAGQAYVFVFVIAALASLVTWGLGLVVGGLLAREVAAQARHRGVCLHFPLLVACGFAGFVVWHMGYSGSGPLTAATPGSFLAEPLGGRTLPITATTFSWWNLTATVVTVVSIAVALFLVAPRGQDRIIELTIDAREDSFLTDPPRETPADRLDASRVPTLLVGVTLIAYLALHFARGGTLTLDIVNWSFLALILVLVRNAHELIQLTSHAASNVGEILLQFPLYAGILGMMTTSGLIEVFSDALASVATPTTFGVLAFLSAGIVIFFVPSGGGQFAVQGPIMLSAGAELGVDPAVTIMAMSYGDQWTNMIQPFWAIPLLAIAGLKMREILGYTTVVLLVSGAVFAGTLLLVSL</sequence>
<keyword evidence="2" id="KW-1133">Transmembrane helix</keyword>
<dbReference type="AlphaFoldDB" id="A0A7W7GQN0"/>
<evidence type="ECO:0000313" key="4">
    <source>
        <dbReference type="Proteomes" id="UP000540191"/>
    </source>
</evidence>
<dbReference type="PANTHER" id="PTHR41983:SF2">
    <property type="entry name" value="SHORT-CHAIN FATTY ACID TRANSPORTER-RELATED"/>
    <property type="match status" value="1"/>
</dbReference>
<dbReference type="RefSeq" id="WP_425488395.1">
    <property type="nucleotide sequence ID" value="NZ_JACHNA010000001.1"/>
</dbReference>
<feature type="transmembrane region" description="Helical" evidence="2">
    <location>
        <begin position="215"/>
        <end position="236"/>
    </location>
</feature>
<dbReference type="PANTHER" id="PTHR41983">
    <property type="entry name" value="SHORT-CHAIN FATTY ACID TRANSPORTER-RELATED"/>
    <property type="match status" value="1"/>
</dbReference>
<feature type="compositionally biased region" description="Polar residues" evidence="1">
    <location>
        <begin position="1"/>
        <end position="19"/>
    </location>
</feature>
<dbReference type="InterPro" id="IPR006160">
    <property type="entry name" value="SCFA_transpt_AtoE"/>
</dbReference>
<keyword evidence="4" id="KW-1185">Reference proteome</keyword>
<evidence type="ECO:0000313" key="3">
    <source>
        <dbReference type="EMBL" id="MBB4736406.1"/>
    </source>
</evidence>
<dbReference type="Pfam" id="PF02667">
    <property type="entry name" value="SCFA_trans"/>
    <property type="match status" value="1"/>
</dbReference>
<proteinExistence type="predicted"/>
<feature type="region of interest" description="Disordered" evidence="1">
    <location>
        <begin position="1"/>
        <end position="23"/>
    </location>
</feature>
<dbReference type="Proteomes" id="UP000540191">
    <property type="component" value="Unassembled WGS sequence"/>
</dbReference>
<name>A0A7W7GQN0_9MICC</name>
<feature type="transmembrane region" description="Helical" evidence="2">
    <location>
        <begin position="40"/>
        <end position="62"/>
    </location>
</feature>
<feature type="transmembrane region" description="Helical" evidence="2">
    <location>
        <begin position="445"/>
        <end position="467"/>
    </location>
</feature>